<proteinExistence type="inferred from homology"/>
<evidence type="ECO:0000256" key="2">
    <source>
        <dbReference type="ARBA" id="ARBA00005695"/>
    </source>
</evidence>
<gene>
    <name evidence="8" type="ORF">GH754_16615</name>
</gene>
<dbReference type="Proteomes" id="UP000480185">
    <property type="component" value="Unassembled WGS sequence"/>
</dbReference>
<comment type="subcellular location">
    <subcellularLocation>
        <location evidence="1">Cell membrane</location>
        <topology evidence="1">Lipid-anchor</topology>
    </subcellularLocation>
</comment>
<dbReference type="InterPro" id="IPR030678">
    <property type="entry name" value="Peptide/Ni-bd"/>
</dbReference>
<organism evidence="8 9">
    <name type="scientific">Salinibacillus xinjiangensis</name>
    <dbReference type="NCBI Taxonomy" id="1229268"/>
    <lineage>
        <taxon>Bacteria</taxon>
        <taxon>Bacillati</taxon>
        <taxon>Bacillota</taxon>
        <taxon>Bacilli</taxon>
        <taxon>Bacillales</taxon>
        <taxon>Bacillaceae</taxon>
        <taxon>Salinibacillus</taxon>
    </lineage>
</organism>
<dbReference type="InterPro" id="IPR000914">
    <property type="entry name" value="SBP_5_dom"/>
</dbReference>
<dbReference type="RefSeq" id="WP_153729779.1">
    <property type="nucleotide sequence ID" value="NZ_WJNH01000013.1"/>
</dbReference>
<dbReference type="CDD" id="cd08499">
    <property type="entry name" value="PBP2_Ylib_like"/>
    <property type="match status" value="1"/>
</dbReference>
<dbReference type="InterPro" id="IPR039424">
    <property type="entry name" value="SBP_5"/>
</dbReference>
<dbReference type="Gene3D" id="3.90.76.10">
    <property type="entry name" value="Dipeptide-binding Protein, Domain 1"/>
    <property type="match status" value="1"/>
</dbReference>
<dbReference type="GO" id="GO:0042597">
    <property type="term" value="C:periplasmic space"/>
    <property type="evidence" value="ECO:0007669"/>
    <property type="project" value="UniProtKB-ARBA"/>
</dbReference>
<evidence type="ECO:0000313" key="8">
    <source>
        <dbReference type="EMBL" id="MRG87889.1"/>
    </source>
</evidence>
<dbReference type="PIRSF" id="PIRSF002741">
    <property type="entry name" value="MppA"/>
    <property type="match status" value="1"/>
</dbReference>
<accession>A0A6G1XAD3</accession>
<name>A0A6G1XAD3_9BACI</name>
<evidence type="ECO:0000313" key="9">
    <source>
        <dbReference type="Proteomes" id="UP000480185"/>
    </source>
</evidence>
<dbReference type="PANTHER" id="PTHR30290">
    <property type="entry name" value="PERIPLASMIC BINDING COMPONENT OF ABC TRANSPORTER"/>
    <property type="match status" value="1"/>
</dbReference>
<feature type="domain" description="Solute-binding protein family 5" evidence="7">
    <location>
        <begin position="90"/>
        <end position="442"/>
    </location>
</feature>
<dbReference type="EMBL" id="WJNH01000013">
    <property type="protein sequence ID" value="MRG87889.1"/>
    <property type="molecule type" value="Genomic_DNA"/>
</dbReference>
<dbReference type="GO" id="GO:1904680">
    <property type="term" value="F:peptide transmembrane transporter activity"/>
    <property type="evidence" value="ECO:0007669"/>
    <property type="project" value="TreeGrafter"/>
</dbReference>
<dbReference type="GO" id="GO:0043190">
    <property type="term" value="C:ATP-binding cassette (ABC) transporter complex"/>
    <property type="evidence" value="ECO:0007669"/>
    <property type="project" value="InterPro"/>
</dbReference>
<protein>
    <submittedName>
        <fullName evidence="8">Glutathione ABC transporter substrate-binding protein</fullName>
    </submittedName>
</protein>
<feature type="signal peptide" evidence="6">
    <location>
        <begin position="1"/>
        <end position="23"/>
    </location>
</feature>
<keyword evidence="3" id="KW-0813">Transport</keyword>
<dbReference type="PROSITE" id="PS01040">
    <property type="entry name" value="SBP_BACTERIAL_5"/>
    <property type="match status" value="1"/>
</dbReference>
<keyword evidence="9" id="KW-1185">Reference proteome</keyword>
<feature type="chain" id="PRO_5038444997" evidence="6">
    <location>
        <begin position="24"/>
        <end position="525"/>
    </location>
</feature>
<dbReference type="SUPFAM" id="SSF53850">
    <property type="entry name" value="Periplasmic binding protein-like II"/>
    <property type="match status" value="1"/>
</dbReference>
<evidence type="ECO:0000256" key="1">
    <source>
        <dbReference type="ARBA" id="ARBA00004193"/>
    </source>
</evidence>
<evidence type="ECO:0000256" key="4">
    <source>
        <dbReference type="ARBA" id="ARBA00022729"/>
    </source>
</evidence>
<evidence type="ECO:0000259" key="7">
    <source>
        <dbReference type="Pfam" id="PF00496"/>
    </source>
</evidence>
<feature type="region of interest" description="Disordered" evidence="5">
    <location>
        <begin position="23"/>
        <end position="42"/>
    </location>
</feature>
<evidence type="ECO:0000256" key="3">
    <source>
        <dbReference type="ARBA" id="ARBA00022448"/>
    </source>
</evidence>
<keyword evidence="4 6" id="KW-0732">Signal</keyword>
<dbReference type="GO" id="GO:0015833">
    <property type="term" value="P:peptide transport"/>
    <property type="evidence" value="ECO:0007669"/>
    <property type="project" value="TreeGrafter"/>
</dbReference>
<dbReference type="PROSITE" id="PS51257">
    <property type="entry name" value="PROKAR_LIPOPROTEIN"/>
    <property type="match status" value="1"/>
</dbReference>
<dbReference type="Gene3D" id="3.10.105.10">
    <property type="entry name" value="Dipeptide-binding Protein, Domain 3"/>
    <property type="match status" value="1"/>
</dbReference>
<evidence type="ECO:0000256" key="5">
    <source>
        <dbReference type="SAM" id="MobiDB-lite"/>
    </source>
</evidence>
<dbReference type="OrthoDB" id="9796817at2"/>
<evidence type="ECO:0000256" key="6">
    <source>
        <dbReference type="SAM" id="SignalP"/>
    </source>
</evidence>
<comment type="similarity">
    <text evidence="2">Belongs to the bacterial solute-binding protein 5 family.</text>
</comment>
<sequence>MKKIAMLMAISFLAILMMTGCTSEPQTGGSSDSEGAEGSGNGSAAGDELIIAVLSDATQLDPHTGTDIPSANVYHGKIYEGLVKQDENMEIQPALATEWEPIDDVTWEFTLREGVKFHDGTPFNAEAVKKNFERILSEEIASPRATLFEMIEEVKVVDDYTVQIKTAYPFAPLLANLAHYAGGIVSPTAAEKYGKELGQHPVGTGKFKFEEWTPGSQITLSTYDEYWGETPSYETVVYKVVPEDATRIAMVETGEAHLAEPVPVTEIERIENSDSMSLNRSQGLGTDYLGFNVQKEPFNNKKVRQAINYAVDTEQIIEGVYNNVGTVADSPMGPGVWGYNENVEGYEYNIEKAKELLKEAGYEDGFKTSIWTNDNQARVDVAEVVQSQLKGIGIEAEINVMEWGAYLEATANGEHDMFILGWSNMTGDADYNQYFLFHSEAQGTPGNRTFYENEKVDELIDAGRQETDPEKRLEIYAEAQKIEVEDAPAIFLRYDENLVAVNNNVEGFWMHPAGIYMIDDITINE</sequence>
<comment type="caution">
    <text evidence="8">The sequence shown here is derived from an EMBL/GenBank/DDBJ whole genome shotgun (WGS) entry which is preliminary data.</text>
</comment>
<dbReference type="PANTHER" id="PTHR30290:SF9">
    <property type="entry name" value="OLIGOPEPTIDE-BINDING PROTEIN APPA"/>
    <property type="match status" value="1"/>
</dbReference>
<reference evidence="8 9" key="1">
    <citation type="submission" date="2019-11" db="EMBL/GenBank/DDBJ databases">
        <authorList>
            <person name="Li J."/>
        </authorList>
    </citation>
    <scope>NUCLEOTIDE SEQUENCE [LARGE SCALE GENOMIC DNA]</scope>
    <source>
        <strain evidence="8 9">J4</strain>
    </source>
</reference>
<dbReference type="AlphaFoldDB" id="A0A6G1XAD3"/>
<dbReference type="Pfam" id="PF00496">
    <property type="entry name" value="SBP_bac_5"/>
    <property type="match status" value="1"/>
</dbReference>
<dbReference type="InterPro" id="IPR023765">
    <property type="entry name" value="SBP_5_CS"/>
</dbReference>
<dbReference type="Gene3D" id="3.40.190.10">
    <property type="entry name" value="Periplasmic binding protein-like II"/>
    <property type="match status" value="1"/>
</dbReference>